<dbReference type="Pfam" id="PF06089">
    <property type="entry name" value="Asparaginase_II"/>
    <property type="match status" value="1"/>
</dbReference>
<comment type="caution">
    <text evidence="1">The sequence shown here is derived from an EMBL/GenBank/DDBJ whole genome shotgun (WGS) entry which is preliminary data.</text>
</comment>
<reference evidence="1" key="1">
    <citation type="submission" date="2020-12" db="EMBL/GenBank/DDBJ databases">
        <title>Methylobrevis albus sp. nov., isolated from fresh water lack sediment.</title>
        <authorList>
            <person name="Zou Q."/>
        </authorList>
    </citation>
    <scope>NUCLEOTIDE SEQUENCE</scope>
    <source>
        <strain evidence="1">L22</strain>
    </source>
</reference>
<evidence type="ECO:0000313" key="1">
    <source>
        <dbReference type="EMBL" id="MBH0237072.1"/>
    </source>
</evidence>
<dbReference type="EMBL" id="JADZLT010000041">
    <property type="protein sequence ID" value="MBH0237072.1"/>
    <property type="molecule type" value="Genomic_DNA"/>
</dbReference>
<sequence>MSNPILVEVTRGGVVESRHRGAVAVVDADGRTLLSLGDVDLPVFPRSAVKAFQALPLFESGAAARFGLTDAQIALACSSHNGEQRHVETARAMLAAAGRDEGCLACGPQPPEREADKARLARMQARPGRIHNNCSGKHAGFVCAAVAMGADPAGYNERGHPLMEAVIDAVATMTGAPLAEDLCGTDGCSIPTFAVPLTHLAHGFARFATGTGLAPERAKAAARIRAAVAAEPFMVAGTGRFCTRSMELLGTRAFVKTGAEGVFTAALPERGLGIAVKIDDGAARASEVVTADLLAALLGLGDELAALQRPAIVSRNKEHVGDLRAASALTAAIAGLPTS</sequence>
<dbReference type="RefSeq" id="WP_197310176.1">
    <property type="nucleotide sequence ID" value="NZ_JADZLT010000041.1"/>
</dbReference>
<protein>
    <submittedName>
        <fullName evidence="1">Asparaginase</fullName>
    </submittedName>
</protein>
<dbReference type="AlphaFoldDB" id="A0A931HZP9"/>
<gene>
    <name evidence="1" type="ORF">I5731_04495</name>
</gene>
<dbReference type="PANTHER" id="PTHR42110">
    <property type="entry name" value="L-ASPARAGINASE, PUTATIVE (AFU_ORTHOLOGUE AFUA_3G11890)-RELATED"/>
    <property type="match status" value="1"/>
</dbReference>
<organism evidence="1 2">
    <name type="scientific">Methylobrevis albus</name>
    <dbReference type="NCBI Taxonomy" id="2793297"/>
    <lineage>
        <taxon>Bacteria</taxon>
        <taxon>Pseudomonadati</taxon>
        <taxon>Pseudomonadota</taxon>
        <taxon>Alphaproteobacteria</taxon>
        <taxon>Hyphomicrobiales</taxon>
        <taxon>Pleomorphomonadaceae</taxon>
        <taxon>Methylobrevis</taxon>
    </lineage>
</organism>
<name>A0A931HZP9_9HYPH</name>
<dbReference type="PANTHER" id="PTHR42110:SF1">
    <property type="entry name" value="L-ASPARAGINASE, PUTATIVE (AFU_ORTHOLOGUE AFUA_3G11890)-RELATED"/>
    <property type="match status" value="1"/>
</dbReference>
<evidence type="ECO:0000313" key="2">
    <source>
        <dbReference type="Proteomes" id="UP000631694"/>
    </source>
</evidence>
<accession>A0A931HZP9</accession>
<proteinExistence type="predicted"/>
<dbReference type="InterPro" id="IPR010349">
    <property type="entry name" value="Asparaginase_II"/>
</dbReference>
<keyword evidence="2" id="KW-1185">Reference proteome</keyword>
<dbReference type="Proteomes" id="UP000631694">
    <property type="component" value="Unassembled WGS sequence"/>
</dbReference>